<dbReference type="SUPFAM" id="SSF52141">
    <property type="entry name" value="Uracil-DNA glycosylase-like"/>
    <property type="match status" value="1"/>
</dbReference>
<dbReference type="Proteomes" id="UP000178776">
    <property type="component" value="Chromosome"/>
</dbReference>
<reference evidence="1 2" key="1">
    <citation type="submission" date="2016-10" db="EMBL/GenBank/DDBJ databases">
        <title>Chromobacterium muskegensis sp. nov., an insecticidal bacterium isolated from Sphagnum bogs.</title>
        <authorList>
            <person name="Sparks M.E."/>
            <person name="Blackburn M.B."/>
            <person name="Gundersen-Rindal D.E."/>
            <person name="Mitchell A."/>
            <person name="Farrar R."/>
            <person name="Kuhar D."/>
        </authorList>
    </citation>
    <scope>NUCLEOTIDE SEQUENCE [LARGE SCALE GENOMIC DNA]</scope>
    <source>
        <strain evidence="1 2">21-1</strain>
    </source>
</reference>
<dbReference type="GeneID" id="68839808"/>
<dbReference type="InterPro" id="IPR005122">
    <property type="entry name" value="Uracil-DNA_glycosylase-like"/>
</dbReference>
<dbReference type="KEGG" id="cvc:BKX93_01020"/>
<dbReference type="STRING" id="1108595.BKX93_01020"/>
<organism evidence="1 2">
    <name type="scientific">Chromobacterium vaccinii</name>
    <dbReference type="NCBI Taxonomy" id="1108595"/>
    <lineage>
        <taxon>Bacteria</taxon>
        <taxon>Pseudomonadati</taxon>
        <taxon>Pseudomonadota</taxon>
        <taxon>Betaproteobacteria</taxon>
        <taxon>Neisseriales</taxon>
        <taxon>Chromobacteriaceae</taxon>
        <taxon>Chromobacterium</taxon>
    </lineage>
</organism>
<evidence type="ECO:0000313" key="1">
    <source>
        <dbReference type="EMBL" id="AOZ48714.1"/>
    </source>
</evidence>
<name>A0A1D9LC10_9NEIS</name>
<proteinExistence type="predicted"/>
<dbReference type="Pfam" id="PF03167">
    <property type="entry name" value="UDG"/>
    <property type="match status" value="1"/>
</dbReference>
<gene>
    <name evidence="1" type="ORF">BKX93_01020</name>
</gene>
<dbReference type="EMBL" id="CP017707">
    <property type="protein sequence ID" value="AOZ48714.1"/>
    <property type="molecule type" value="Genomic_DNA"/>
</dbReference>
<protein>
    <submittedName>
        <fullName evidence="1">DNA-deoxyinosine glycosylase</fullName>
    </submittedName>
</protein>
<sequence length="167" mass="18044">MAEQGGKRCFPPVADAGTRLLILGSLPGDASLAAGEYYAHPRNQFWRLLGEVLERDLVSLPYEERLMALRESGVGLWDVVAQASRKGSLDADLREIQHNDLSDFAASLPSLRAVAFNGATAAKAEAQLAGLDLAVARLPSSSPAHTLAYEAKLAVWRQLERYLDLSA</sequence>
<dbReference type="NCBIfam" id="TIGR04274">
    <property type="entry name" value="hypoxanDNAglyco"/>
    <property type="match status" value="1"/>
</dbReference>
<accession>A0A1D9LC10</accession>
<dbReference type="InterPro" id="IPR036895">
    <property type="entry name" value="Uracil-DNA_glycosylase-like_sf"/>
</dbReference>
<dbReference type="RefSeq" id="WP_046166519.1">
    <property type="nucleotide sequence ID" value="NZ_CP017707.1"/>
</dbReference>
<evidence type="ECO:0000313" key="2">
    <source>
        <dbReference type="Proteomes" id="UP000178776"/>
    </source>
</evidence>
<dbReference type="InterPro" id="IPR026353">
    <property type="entry name" value="Hypoxan-DNA_Glyclase"/>
</dbReference>
<dbReference type="CDD" id="cd10032">
    <property type="entry name" value="UDG-F6_HDG"/>
    <property type="match status" value="1"/>
</dbReference>
<dbReference type="AlphaFoldDB" id="A0A1D9LC10"/>
<dbReference type="Gene3D" id="3.40.470.10">
    <property type="entry name" value="Uracil-DNA glycosylase-like domain"/>
    <property type="match status" value="1"/>
</dbReference>
<dbReference type="SMART" id="SM00987">
    <property type="entry name" value="UreE_C"/>
    <property type="match status" value="1"/>
</dbReference>
<dbReference type="SMART" id="SM00986">
    <property type="entry name" value="UDG"/>
    <property type="match status" value="1"/>
</dbReference>